<protein>
    <submittedName>
        <fullName evidence="1">Uncharacterized protein</fullName>
    </submittedName>
</protein>
<organism evidence="1">
    <name type="scientific">marine sediment metagenome</name>
    <dbReference type="NCBI Taxonomy" id="412755"/>
    <lineage>
        <taxon>unclassified sequences</taxon>
        <taxon>metagenomes</taxon>
        <taxon>ecological metagenomes</taxon>
    </lineage>
</organism>
<accession>X0VXK6</accession>
<dbReference type="EMBL" id="BARS01037956">
    <property type="protein sequence ID" value="GAG17168.1"/>
    <property type="molecule type" value="Genomic_DNA"/>
</dbReference>
<reference evidence="1" key="1">
    <citation type="journal article" date="2014" name="Front. Microbiol.">
        <title>High frequency of phylogenetically diverse reductive dehalogenase-homologous genes in deep subseafloor sedimentary metagenomes.</title>
        <authorList>
            <person name="Kawai M."/>
            <person name="Futagami T."/>
            <person name="Toyoda A."/>
            <person name="Takaki Y."/>
            <person name="Nishi S."/>
            <person name="Hori S."/>
            <person name="Arai W."/>
            <person name="Tsubouchi T."/>
            <person name="Morono Y."/>
            <person name="Uchiyama I."/>
            <person name="Ito T."/>
            <person name="Fujiyama A."/>
            <person name="Inagaki F."/>
            <person name="Takami H."/>
        </authorList>
    </citation>
    <scope>NUCLEOTIDE SEQUENCE</scope>
    <source>
        <strain evidence="1">Expedition CK06-06</strain>
    </source>
</reference>
<name>X0VXK6_9ZZZZ</name>
<comment type="caution">
    <text evidence="1">The sequence shown here is derived from an EMBL/GenBank/DDBJ whole genome shotgun (WGS) entry which is preliminary data.</text>
</comment>
<proteinExistence type="predicted"/>
<gene>
    <name evidence="1" type="ORF">S01H1_58134</name>
</gene>
<feature type="non-terminal residue" evidence="1">
    <location>
        <position position="1"/>
    </location>
</feature>
<evidence type="ECO:0000313" key="1">
    <source>
        <dbReference type="EMBL" id="GAG17168.1"/>
    </source>
</evidence>
<sequence length="36" mass="3952">QLDAYVAKVLAEEPVATQRTVLGILAILKEITKARE</sequence>
<dbReference type="AlphaFoldDB" id="X0VXK6"/>